<dbReference type="InterPro" id="IPR006595">
    <property type="entry name" value="CTLH_C"/>
</dbReference>
<dbReference type="InterPro" id="IPR051350">
    <property type="entry name" value="WD_repeat-ST_regulator"/>
</dbReference>
<dbReference type="InterPro" id="IPR019775">
    <property type="entry name" value="WD40_repeat_CS"/>
</dbReference>
<feature type="repeat" description="WD" evidence="6">
    <location>
        <begin position="310"/>
        <end position="351"/>
    </location>
</feature>
<dbReference type="PROSITE" id="PS50896">
    <property type="entry name" value="LISH"/>
    <property type="match status" value="1"/>
</dbReference>
<accession>A0AAN7GFE2</accession>
<dbReference type="PROSITE" id="PS50294">
    <property type="entry name" value="WD_REPEATS_REGION"/>
    <property type="match status" value="3"/>
</dbReference>
<comment type="subcellular location">
    <subcellularLocation>
        <location evidence="1">Cytoplasm</location>
    </subcellularLocation>
</comment>
<proteinExistence type="predicted"/>
<dbReference type="SMART" id="SM00668">
    <property type="entry name" value="CTLH"/>
    <property type="match status" value="1"/>
</dbReference>
<dbReference type="PANTHER" id="PTHR22838:SF0">
    <property type="entry name" value="WD REPEAT-CONTAINING PROTEIN 26"/>
    <property type="match status" value="1"/>
</dbReference>
<dbReference type="EMBL" id="JAXIOK010000243">
    <property type="protein sequence ID" value="KAK4740464.1"/>
    <property type="molecule type" value="Genomic_DNA"/>
</dbReference>
<name>A0AAN7GFE2_9MYRT</name>
<organism evidence="9 10">
    <name type="scientific">Trapa incisa</name>
    <dbReference type="NCBI Taxonomy" id="236973"/>
    <lineage>
        <taxon>Eukaryota</taxon>
        <taxon>Viridiplantae</taxon>
        <taxon>Streptophyta</taxon>
        <taxon>Embryophyta</taxon>
        <taxon>Tracheophyta</taxon>
        <taxon>Spermatophyta</taxon>
        <taxon>Magnoliopsida</taxon>
        <taxon>eudicotyledons</taxon>
        <taxon>Gunneridae</taxon>
        <taxon>Pentapetalae</taxon>
        <taxon>rosids</taxon>
        <taxon>malvids</taxon>
        <taxon>Myrtales</taxon>
        <taxon>Lythraceae</taxon>
        <taxon>Trapa</taxon>
    </lineage>
</organism>
<dbReference type="InterPro" id="IPR001680">
    <property type="entry name" value="WD40_rpt"/>
</dbReference>
<dbReference type="InterPro" id="IPR006594">
    <property type="entry name" value="LisH"/>
</dbReference>
<evidence type="ECO:0000256" key="1">
    <source>
        <dbReference type="ARBA" id="ARBA00004496"/>
    </source>
</evidence>
<dbReference type="PROSITE" id="PS00678">
    <property type="entry name" value="WD_REPEATS_1"/>
    <property type="match status" value="1"/>
</dbReference>
<dbReference type="Proteomes" id="UP001345219">
    <property type="component" value="Unassembled WGS sequence"/>
</dbReference>
<comment type="subunit">
    <text evidence="5">Interacts with RANBPM.</text>
</comment>
<keyword evidence="3 6" id="KW-0853">WD repeat</keyword>
<feature type="domain" description="CTLH" evidence="8">
    <location>
        <begin position="97"/>
        <end position="149"/>
    </location>
</feature>
<evidence type="ECO:0000256" key="7">
    <source>
        <dbReference type="SAM" id="MobiDB-lite"/>
    </source>
</evidence>
<dbReference type="FunFam" id="2.130.10.10:FF:000087">
    <property type="entry name" value="WD repeat-containing protein 26 homolog"/>
    <property type="match status" value="1"/>
</dbReference>
<keyword evidence="4" id="KW-0677">Repeat</keyword>
<dbReference type="InterPro" id="IPR015943">
    <property type="entry name" value="WD40/YVTN_repeat-like_dom_sf"/>
</dbReference>
<evidence type="ECO:0000256" key="6">
    <source>
        <dbReference type="PROSITE-ProRule" id="PRU00221"/>
    </source>
</evidence>
<keyword evidence="10" id="KW-1185">Reference proteome</keyword>
<feature type="region of interest" description="Disordered" evidence="7">
    <location>
        <begin position="1"/>
        <end position="38"/>
    </location>
</feature>
<evidence type="ECO:0000256" key="2">
    <source>
        <dbReference type="ARBA" id="ARBA00022490"/>
    </source>
</evidence>
<feature type="repeat" description="WD" evidence="6">
    <location>
        <begin position="265"/>
        <end position="299"/>
    </location>
</feature>
<dbReference type="Gene3D" id="2.130.10.10">
    <property type="entry name" value="YVTN repeat-like/Quinoprotein amine dehydrogenase"/>
    <property type="match status" value="2"/>
</dbReference>
<dbReference type="SUPFAM" id="SSF50978">
    <property type="entry name" value="WD40 repeat-like"/>
    <property type="match status" value="1"/>
</dbReference>
<dbReference type="SMART" id="SM00667">
    <property type="entry name" value="LisH"/>
    <property type="match status" value="1"/>
</dbReference>
<sequence>MGGVEDETEPPKKRPRVSGDFANGLSVVSSEPDSSGDIMAHPLPIEGDKEIVGSKGVIKRVEFVRIITQALYSLGYEKSGACLQEESGVLLQSPVVNLLIHQVLNGKWNESVATLKSIGLLDESIIKSASFLILEQKFFELLDDDKAMDALKTLRMEITPLSTNNARVHQLSQSILSPVKFVHVGSSNCSPIRTKSRAELLEELQKLLPPTLRVPDRRLEQLVEQALILQRDACMFHNSEDNEMSLYKDHQCGRDQIPSRTLQVLEAHKDEVWFLQFSHDGKYLASASNDWTAIIWEVDLHGDFSTKHKLFGHQSPVSYMSWSPDDSQILTCGVEENVRLWDVSSGECLHVYEKAGCGFVSCAWFPDGKSMCLGVNDKSICMWDLEGKELQCLKGQRIRKVSDLEVMNDGKQIIYTYRQASILLLDVEAKVERLIEEDQIITSFSLSRDNRFLLVNLWNQEIHLWNIQGEVKLVAKYKGHKRTRFLIRSCFGGLEEAFIASGSEDSQVHIWHRGSGDLIEALPGHSGIVNCVAWNPANSHMLASASDDHTIRIWGLNDLKMKHKGPANQCNGVHYCNRRGT</sequence>
<dbReference type="GO" id="GO:0005737">
    <property type="term" value="C:cytoplasm"/>
    <property type="evidence" value="ECO:0007669"/>
    <property type="project" value="UniProtKB-SubCell"/>
</dbReference>
<dbReference type="Pfam" id="PF23627">
    <property type="entry name" value="LisH_WDR26"/>
    <property type="match status" value="1"/>
</dbReference>
<feature type="repeat" description="WD" evidence="6">
    <location>
        <begin position="522"/>
        <end position="564"/>
    </location>
</feature>
<dbReference type="PANTHER" id="PTHR22838">
    <property type="entry name" value="WD REPEAT PROTEIN 26-RELATED"/>
    <property type="match status" value="1"/>
</dbReference>
<evidence type="ECO:0000256" key="4">
    <source>
        <dbReference type="ARBA" id="ARBA00022737"/>
    </source>
</evidence>
<dbReference type="Pfam" id="PF00400">
    <property type="entry name" value="WD40"/>
    <property type="match status" value="5"/>
</dbReference>
<dbReference type="InterPro" id="IPR036322">
    <property type="entry name" value="WD40_repeat_dom_sf"/>
</dbReference>
<evidence type="ECO:0000256" key="5">
    <source>
        <dbReference type="ARBA" id="ARBA00065067"/>
    </source>
</evidence>
<dbReference type="CDD" id="cd00200">
    <property type="entry name" value="WD40"/>
    <property type="match status" value="1"/>
</dbReference>
<dbReference type="SMART" id="SM00320">
    <property type="entry name" value="WD40"/>
    <property type="match status" value="6"/>
</dbReference>
<dbReference type="InterPro" id="IPR020472">
    <property type="entry name" value="WD40_PAC1"/>
</dbReference>
<dbReference type="PROSITE" id="PS50082">
    <property type="entry name" value="WD_REPEATS_2"/>
    <property type="match status" value="3"/>
</dbReference>
<evidence type="ECO:0000259" key="8">
    <source>
        <dbReference type="PROSITE" id="PS50897"/>
    </source>
</evidence>
<protein>
    <recommendedName>
        <fullName evidence="8">CTLH domain-containing protein</fullName>
    </recommendedName>
</protein>
<gene>
    <name evidence="9" type="ORF">SAY87_032345</name>
</gene>
<dbReference type="PRINTS" id="PR00320">
    <property type="entry name" value="GPROTEINBRPT"/>
</dbReference>
<evidence type="ECO:0000313" key="9">
    <source>
        <dbReference type="EMBL" id="KAK4740464.1"/>
    </source>
</evidence>
<dbReference type="AlphaFoldDB" id="A0AAN7GFE2"/>
<evidence type="ECO:0000256" key="3">
    <source>
        <dbReference type="ARBA" id="ARBA00022574"/>
    </source>
</evidence>
<comment type="caution">
    <text evidence="9">The sequence shown here is derived from an EMBL/GenBank/DDBJ whole genome shotgun (WGS) entry which is preliminary data.</text>
</comment>
<reference evidence="9 10" key="1">
    <citation type="journal article" date="2023" name="Hortic Res">
        <title>Pangenome of water caltrop reveals structural variations and asymmetric subgenome divergence after allopolyploidization.</title>
        <authorList>
            <person name="Zhang X."/>
            <person name="Chen Y."/>
            <person name="Wang L."/>
            <person name="Yuan Y."/>
            <person name="Fang M."/>
            <person name="Shi L."/>
            <person name="Lu R."/>
            <person name="Comes H.P."/>
            <person name="Ma Y."/>
            <person name="Chen Y."/>
            <person name="Huang G."/>
            <person name="Zhou Y."/>
            <person name="Zheng Z."/>
            <person name="Qiu Y."/>
        </authorList>
    </citation>
    <scope>NUCLEOTIDE SEQUENCE [LARGE SCALE GENOMIC DNA]</scope>
    <source>
        <tissue evidence="9">Roots</tissue>
    </source>
</reference>
<dbReference type="PROSITE" id="PS50897">
    <property type="entry name" value="CTLH"/>
    <property type="match status" value="1"/>
</dbReference>
<keyword evidence="2" id="KW-0963">Cytoplasm</keyword>
<evidence type="ECO:0000313" key="10">
    <source>
        <dbReference type="Proteomes" id="UP001345219"/>
    </source>
</evidence>